<accession>A0A2M7M448</accession>
<dbReference type="Proteomes" id="UP000229703">
    <property type="component" value="Unassembled WGS sequence"/>
</dbReference>
<proteinExistence type="predicted"/>
<reference evidence="2" key="1">
    <citation type="submission" date="2017-09" db="EMBL/GenBank/DDBJ databases">
        <title>Depth-based differentiation of microbial function through sediment-hosted aquifers and enrichment of novel symbionts in the deep terrestrial subsurface.</title>
        <authorList>
            <person name="Probst A.J."/>
            <person name="Ladd B."/>
            <person name="Jarett J.K."/>
            <person name="Geller-Mcgrath D.E."/>
            <person name="Sieber C.M.K."/>
            <person name="Emerson J.B."/>
            <person name="Anantharaman K."/>
            <person name="Thomas B.C."/>
            <person name="Malmstrom R."/>
            <person name="Stieglmeier M."/>
            <person name="Klingl A."/>
            <person name="Woyke T."/>
            <person name="Ryan C.M."/>
            <person name="Banfield J.F."/>
        </authorList>
    </citation>
    <scope>NUCLEOTIDE SEQUENCE [LARGE SCALE GENOMIC DNA]</scope>
</reference>
<evidence type="ECO:0000313" key="2">
    <source>
        <dbReference type="Proteomes" id="UP000229703"/>
    </source>
</evidence>
<dbReference type="EMBL" id="PFJK01000107">
    <property type="protein sequence ID" value="PIX77480.1"/>
    <property type="molecule type" value="Genomic_DNA"/>
</dbReference>
<comment type="caution">
    <text evidence="1">The sequence shown here is derived from an EMBL/GenBank/DDBJ whole genome shotgun (WGS) entry which is preliminary data.</text>
</comment>
<organism evidence="1 2">
    <name type="scientific">bacterium (Candidatus Ratteibacteria) CG_4_10_14_3_um_filter_41_18</name>
    <dbReference type="NCBI Taxonomy" id="2014287"/>
    <lineage>
        <taxon>Bacteria</taxon>
        <taxon>Candidatus Ratteibacteria</taxon>
    </lineage>
</organism>
<name>A0A2M7M448_9BACT</name>
<sequence length="179" mass="20958">MSNNELIRYLVQKGYEWIVSQRNLYIVTAQELSEQDRTSLQPYFEPKILGLAKRELVDYIENPPFYPEVMKLGIPNAIDFTQMAGITFIDCILISRRISHNQRSWTSLLFHEMVHVVQYYLLGAQRFAELYVIGWAQNGFDYGRIPLERQAYDLQRRFDQGGSVFSVVQLLNQQFGHVS</sequence>
<gene>
    <name evidence="1" type="ORF">COZ37_02435</name>
</gene>
<evidence type="ECO:0000313" key="1">
    <source>
        <dbReference type="EMBL" id="PIX77480.1"/>
    </source>
</evidence>
<evidence type="ECO:0008006" key="3">
    <source>
        <dbReference type="Google" id="ProtNLM"/>
    </source>
</evidence>
<dbReference type="AlphaFoldDB" id="A0A2M7M448"/>
<protein>
    <recommendedName>
        <fullName evidence="3">DUF4157 domain-containing protein</fullName>
    </recommendedName>
</protein>